<feature type="domain" description="BTB" evidence="4">
    <location>
        <begin position="47"/>
        <end position="152"/>
    </location>
</feature>
<evidence type="ECO:0000313" key="6">
    <source>
        <dbReference type="Proteomes" id="UP000031036"/>
    </source>
</evidence>
<evidence type="ECO:0000256" key="1">
    <source>
        <dbReference type="ARBA" id="ARBA00022441"/>
    </source>
</evidence>
<dbReference type="OrthoDB" id="45365at2759"/>
<dbReference type="Proteomes" id="UP000031036">
    <property type="component" value="Unassembled WGS sequence"/>
</dbReference>
<name>A0A0B2UWR7_TOXCA</name>
<evidence type="ECO:0000259" key="4">
    <source>
        <dbReference type="PROSITE" id="PS50097"/>
    </source>
</evidence>
<dbReference type="Gene3D" id="1.25.40.420">
    <property type="match status" value="1"/>
</dbReference>
<dbReference type="AlphaFoldDB" id="A0A0B2UWR7"/>
<evidence type="ECO:0000313" key="5">
    <source>
        <dbReference type="EMBL" id="KHN73577.1"/>
    </source>
</evidence>
<dbReference type="EMBL" id="JPKZ01003102">
    <property type="protein sequence ID" value="KHN73577.1"/>
    <property type="molecule type" value="Genomic_DNA"/>
</dbReference>
<dbReference type="SMART" id="SM00612">
    <property type="entry name" value="Kelch"/>
    <property type="match status" value="6"/>
</dbReference>
<sequence>MLVDELSLGSVDTPFQAKNISQNGFTDCDQDSLLERLNTFRRNRELCDVVLFVREKEILAHKVVLAAVSPALFDMFVREDYDAAAAFSNNSPPPPTAALSKSSCSSKSSIPNATLASPSQQALAYYEFGQADYDCFTALVNFAYTSQLEVSSRKIGELYKTAFSLQMSPVVRACALFLAQNLSVANCIGVRKQANFSNDEQLVNKVDTFIADNFPQIVDQCVEFTQLTCIKVRIIVNLDDAKQTRCGMNLAERALQYFQSLPTNSDRADVIIEQLADKTHLLYVEEDQTLQDCAEMDDRSSVGSCDIIQDYKRTGGHQPRSASTGTASVGTLPVQHHVTGATAVHLNASRVTNSKFSSNESLNSIATTSSDPDEEILSKLIAVHQTSGDFWIALAVLHHRLVTLSLQLTENEDIVKPNQRTGVAKIDTKLPIDPVQQQQNQERAALLARLITTSGNERTPLPEMNSARCSIGAVFLNGKIVVCGKRFNQSTAFIFIRGYDRGECLKSAEEYDVVKGEWRQLLDMSNERGRFDAAVAAGKVYAVAGSNGNVDLKSVECYDPKTGKWTTVKPLERGRSHNGMFHACASLDGFVYCIGGSSEQVVLKECERYDPEKEEWEQIPSMQTARFQTGCTAWRGMVVACGGCDRWNCLDSVEAYDPKTETWKFLPKLKTPRRGCAVAVVRDSLYVIGGHDGTQSLSSVEILDHPNGQWRVGPSLNTPRANTHAAVTAGNVIYVLGGFDGGQFLSSIELLDNESLGWRGWCQRKKSVSMSDTAITEEEEFEDAENETSLASDDHEAPFQSDVQLSKQTVKAV</sequence>
<dbReference type="Pfam" id="PF00651">
    <property type="entry name" value="BTB"/>
    <property type="match status" value="2"/>
</dbReference>
<dbReference type="Pfam" id="PF24681">
    <property type="entry name" value="Kelch_KLHDC2_KLHL20_DRC7"/>
    <property type="match status" value="1"/>
</dbReference>
<protein>
    <submittedName>
        <fullName evidence="5">Influenza virus NS1A-binding-like protein</fullName>
    </submittedName>
</protein>
<dbReference type="SUPFAM" id="SSF54695">
    <property type="entry name" value="POZ domain"/>
    <property type="match status" value="1"/>
</dbReference>
<reference evidence="5 6" key="1">
    <citation type="submission" date="2014-11" db="EMBL/GenBank/DDBJ databases">
        <title>Genetic blueprint of the zoonotic pathogen Toxocara canis.</title>
        <authorList>
            <person name="Zhu X.-Q."/>
            <person name="Korhonen P.K."/>
            <person name="Cai H."/>
            <person name="Young N.D."/>
            <person name="Nejsum P."/>
            <person name="von Samson-Himmelstjerna G."/>
            <person name="Boag P.R."/>
            <person name="Tan P."/>
            <person name="Li Q."/>
            <person name="Min J."/>
            <person name="Yang Y."/>
            <person name="Wang X."/>
            <person name="Fang X."/>
            <person name="Hall R.S."/>
            <person name="Hofmann A."/>
            <person name="Sternberg P.W."/>
            <person name="Jex A.R."/>
            <person name="Gasser R.B."/>
        </authorList>
    </citation>
    <scope>NUCLEOTIDE SEQUENCE [LARGE SCALE GENOMIC DNA]</scope>
    <source>
        <strain evidence="5">PN_DK_2014</strain>
    </source>
</reference>
<dbReference type="OMA" id="TCKTHIL"/>
<evidence type="ECO:0000256" key="2">
    <source>
        <dbReference type="ARBA" id="ARBA00022737"/>
    </source>
</evidence>
<keyword evidence="1" id="KW-0880">Kelch repeat</keyword>
<dbReference type="InterPro" id="IPR015915">
    <property type="entry name" value="Kelch-typ_b-propeller"/>
</dbReference>
<feature type="compositionally biased region" description="Polar residues" evidence="3">
    <location>
        <begin position="801"/>
        <end position="813"/>
    </location>
</feature>
<dbReference type="STRING" id="6265.A0A0B2UWR7"/>
<keyword evidence="2" id="KW-0677">Repeat</keyword>
<gene>
    <name evidence="5" type="primary">Ivns1abp</name>
    <name evidence="5" type="ORF">Tcan_11061</name>
</gene>
<dbReference type="SMART" id="SM00225">
    <property type="entry name" value="BTB"/>
    <property type="match status" value="1"/>
</dbReference>
<dbReference type="Gene3D" id="2.120.10.80">
    <property type="entry name" value="Kelch-type beta propeller"/>
    <property type="match status" value="2"/>
</dbReference>
<accession>A0A0B2UWR7</accession>
<feature type="region of interest" description="Disordered" evidence="3">
    <location>
        <begin position="773"/>
        <end position="813"/>
    </location>
</feature>
<dbReference type="PANTHER" id="PTHR45632">
    <property type="entry name" value="LD33804P"/>
    <property type="match status" value="1"/>
</dbReference>
<dbReference type="Gene3D" id="3.30.710.10">
    <property type="entry name" value="Potassium Channel Kv1.1, Chain A"/>
    <property type="match status" value="1"/>
</dbReference>
<feature type="compositionally biased region" description="Acidic residues" evidence="3">
    <location>
        <begin position="775"/>
        <end position="786"/>
    </location>
</feature>
<proteinExistence type="predicted"/>
<dbReference type="InterPro" id="IPR000210">
    <property type="entry name" value="BTB/POZ_dom"/>
</dbReference>
<dbReference type="InterPro" id="IPR011333">
    <property type="entry name" value="SKP1/BTB/POZ_sf"/>
</dbReference>
<comment type="caution">
    <text evidence="5">The sequence shown here is derived from an EMBL/GenBank/DDBJ whole genome shotgun (WGS) entry which is preliminary data.</text>
</comment>
<dbReference type="PROSITE" id="PS50097">
    <property type="entry name" value="BTB"/>
    <property type="match status" value="1"/>
</dbReference>
<dbReference type="PRINTS" id="PR00501">
    <property type="entry name" value="KELCHREPEAT"/>
</dbReference>
<dbReference type="InterPro" id="IPR011043">
    <property type="entry name" value="Gal_Oxase/kelch_b-propeller"/>
</dbReference>
<dbReference type="SUPFAM" id="SSF50965">
    <property type="entry name" value="Galactose oxidase, central domain"/>
    <property type="match status" value="1"/>
</dbReference>
<organism evidence="5 6">
    <name type="scientific">Toxocara canis</name>
    <name type="common">Canine roundworm</name>
    <dbReference type="NCBI Taxonomy" id="6265"/>
    <lineage>
        <taxon>Eukaryota</taxon>
        <taxon>Metazoa</taxon>
        <taxon>Ecdysozoa</taxon>
        <taxon>Nematoda</taxon>
        <taxon>Chromadorea</taxon>
        <taxon>Rhabditida</taxon>
        <taxon>Spirurina</taxon>
        <taxon>Ascaridomorpha</taxon>
        <taxon>Ascaridoidea</taxon>
        <taxon>Toxocaridae</taxon>
        <taxon>Toxocara</taxon>
    </lineage>
</organism>
<keyword evidence="6" id="KW-1185">Reference proteome</keyword>
<dbReference type="Pfam" id="PF01344">
    <property type="entry name" value="Kelch_1"/>
    <property type="match status" value="1"/>
</dbReference>
<dbReference type="InterPro" id="IPR006652">
    <property type="entry name" value="Kelch_1"/>
</dbReference>
<evidence type="ECO:0000256" key="3">
    <source>
        <dbReference type="SAM" id="MobiDB-lite"/>
    </source>
</evidence>
<dbReference type="PANTHER" id="PTHR45632:SF26">
    <property type="entry name" value="BTB DOMAIN-CONTAINING PROTEIN"/>
    <property type="match status" value="1"/>
</dbReference>